<gene>
    <name evidence="5" type="ORF">ACK4CT_12755</name>
</gene>
<dbReference type="InterPro" id="IPR020904">
    <property type="entry name" value="Sc_DH/Rdtase_CS"/>
</dbReference>
<dbReference type="PANTHER" id="PTHR24321:SF8">
    <property type="entry name" value="ESTRADIOL 17-BETA-DEHYDROGENASE 8-RELATED"/>
    <property type="match status" value="1"/>
</dbReference>
<dbReference type="Proteomes" id="UP001635816">
    <property type="component" value="Unassembled WGS sequence"/>
</dbReference>
<name>A0ABW9L801_9MYCO</name>
<evidence type="ECO:0000256" key="1">
    <source>
        <dbReference type="ARBA" id="ARBA00006484"/>
    </source>
</evidence>
<dbReference type="CDD" id="cd05233">
    <property type="entry name" value="SDR_c"/>
    <property type="match status" value="1"/>
</dbReference>
<dbReference type="PRINTS" id="PR00080">
    <property type="entry name" value="SDRFAMILY"/>
</dbReference>
<dbReference type="RefSeq" id="WP_321179889.1">
    <property type="nucleotide sequence ID" value="NZ_JBKBDD010000004.1"/>
</dbReference>
<dbReference type="InterPro" id="IPR002347">
    <property type="entry name" value="SDR_fam"/>
</dbReference>
<evidence type="ECO:0000313" key="5">
    <source>
        <dbReference type="EMBL" id="MFN6544051.1"/>
    </source>
</evidence>
<dbReference type="PROSITE" id="PS00061">
    <property type="entry name" value="ADH_SHORT"/>
    <property type="match status" value="1"/>
</dbReference>
<keyword evidence="3" id="KW-0520">NAD</keyword>
<dbReference type="NCBIfam" id="NF005559">
    <property type="entry name" value="PRK07231.1"/>
    <property type="match status" value="1"/>
</dbReference>
<dbReference type="Pfam" id="PF13561">
    <property type="entry name" value="adh_short_C2"/>
    <property type="match status" value="1"/>
</dbReference>
<evidence type="ECO:0000313" key="6">
    <source>
        <dbReference type="Proteomes" id="UP001635816"/>
    </source>
</evidence>
<accession>A0ABW9L801</accession>
<organism evidence="5 6">
    <name type="scientific">Mycolicibacterium nivoides</name>
    <dbReference type="NCBI Taxonomy" id="2487344"/>
    <lineage>
        <taxon>Bacteria</taxon>
        <taxon>Bacillati</taxon>
        <taxon>Actinomycetota</taxon>
        <taxon>Actinomycetes</taxon>
        <taxon>Mycobacteriales</taxon>
        <taxon>Mycobacteriaceae</taxon>
        <taxon>Mycolicibacterium</taxon>
    </lineage>
</organism>
<sequence length="265" mass="27443">MGEMTNRIALVSGASSGIGLATAATLAREGADVAVLARPQDDLSEAVRLVEEHGRRALPVSVDVRDSAAVRAAFDRVEAELGPIDAVLNNAGISRVAPLVETTDEILDELMSINVAGSFYVLREAARVMQPRGAGAIVNTGSELALMGQPGFVAYTATKGAIVSMTRSAAAELVSWGIRVNSVCPGTTRTPLLMVEFEDSADPEAEIAEIASSVAAGRFGEPQEIAEAVVFLLSDRASYAVGTHLVVDGGRSSCIPAGNIGVSHQ</sequence>
<keyword evidence="2 5" id="KW-0560">Oxidoreductase</keyword>
<protein>
    <submittedName>
        <fullName evidence="5">SDR family NAD(P)-dependent oxidoreductase</fullName>
        <ecNumber evidence="5">1.1.1.-</ecNumber>
    </submittedName>
</protein>
<feature type="domain" description="Ketoreductase" evidence="4">
    <location>
        <begin position="7"/>
        <end position="179"/>
    </location>
</feature>
<dbReference type="EMBL" id="JBKBDD010000004">
    <property type="protein sequence ID" value="MFN6544051.1"/>
    <property type="molecule type" value="Genomic_DNA"/>
</dbReference>
<proteinExistence type="inferred from homology"/>
<comment type="caution">
    <text evidence="5">The sequence shown here is derived from an EMBL/GenBank/DDBJ whole genome shotgun (WGS) entry which is preliminary data.</text>
</comment>
<dbReference type="InterPro" id="IPR036291">
    <property type="entry name" value="NAD(P)-bd_dom_sf"/>
</dbReference>
<dbReference type="GO" id="GO:0016491">
    <property type="term" value="F:oxidoreductase activity"/>
    <property type="evidence" value="ECO:0007669"/>
    <property type="project" value="UniProtKB-KW"/>
</dbReference>
<evidence type="ECO:0000256" key="3">
    <source>
        <dbReference type="ARBA" id="ARBA00023027"/>
    </source>
</evidence>
<dbReference type="Gene3D" id="3.40.50.720">
    <property type="entry name" value="NAD(P)-binding Rossmann-like Domain"/>
    <property type="match status" value="1"/>
</dbReference>
<evidence type="ECO:0000256" key="2">
    <source>
        <dbReference type="ARBA" id="ARBA00023002"/>
    </source>
</evidence>
<reference evidence="5 6" key="1">
    <citation type="submission" date="2024-12" db="EMBL/GenBank/DDBJ databases">
        <title>The coexistence of Mycolicibacterium septicum and Mycolicibacterium nivoides in clinical samples.</title>
        <authorList>
            <person name="Wang C."/>
            <person name="Feng Y."/>
            <person name="Zong Z."/>
        </authorList>
    </citation>
    <scope>NUCLEOTIDE SEQUENCE [LARGE SCALE GENOMIC DNA]</scope>
    <source>
        <strain evidence="5 6">120309</strain>
    </source>
</reference>
<evidence type="ECO:0000259" key="4">
    <source>
        <dbReference type="SMART" id="SM00822"/>
    </source>
</evidence>
<dbReference type="PRINTS" id="PR00081">
    <property type="entry name" value="GDHRDH"/>
</dbReference>
<dbReference type="InterPro" id="IPR057326">
    <property type="entry name" value="KR_dom"/>
</dbReference>
<dbReference type="EC" id="1.1.1.-" evidence="5"/>
<keyword evidence="6" id="KW-1185">Reference proteome</keyword>
<comment type="similarity">
    <text evidence="1">Belongs to the short-chain dehydrogenases/reductases (SDR) family.</text>
</comment>
<dbReference type="PANTHER" id="PTHR24321">
    <property type="entry name" value="DEHYDROGENASES, SHORT CHAIN"/>
    <property type="match status" value="1"/>
</dbReference>
<dbReference type="SMART" id="SM00822">
    <property type="entry name" value="PKS_KR"/>
    <property type="match status" value="1"/>
</dbReference>
<dbReference type="SUPFAM" id="SSF51735">
    <property type="entry name" value="NAD(P)-binding Rossmann-fold domains"/>
    <property type="match status" value="1"/>
</dbReference>